<dbReference type="PROSITE" id="PS00012">
    <property type="entry name" value="PHOSPHOPANTETHEINE"/>
    <property type="match status" value="2"/>
</dbReference>
<dbReference type="PROSITE" id="PS50075">
    <property type="entry name" value="CARRIER"/>
    <property type="match status" value="3"/>
</dbReference>
<dbReference type="GO" id="GO:0043041">
    <property type="term" value="P:amino acid activation for nonribosomal peptide biosynthetic process"/>
    <property type="evidence" value="ECO:0007669"/>
    <property type="project" value="TreeGrafter"/>
</dbReference>
<name>A0A1F8ACE6_9EURO</name>
<dbReference type="Proteomes" id="UP000179179">
    <property type="component" value="Unassembled WGS sequence"/>
</dbReference>
<evidence type="ECO:0000259" key="5">
    <source>
        <dbReference type="PROSITE" id="PS50075"/>
    </source>
</evidence>
<feature type="domain" description="Carrier" evidence="5">
    <location>
        <begin position="3527"/>
        <end position="3603"/>
    </location>
</feature>
<dbReference type="NCBIfam" id="NF003417">
    <property type="entry name" value="PRK04813.1"/>
    <property type="match status" value="3"/>
</dbReference>
<keyword evidence="1" id="KW-0596">Phosphopantetheine</keyword>
<organism evidence="6 7">
    <name type="scientific">Aspergillus bombycis</name>
    <dbReference type="NCBI Taxonomy" id="109264"/>
    <lineage>
        <taxon>Eukaryota</taxon>
        <taxon>Fungi</taxon>
        <taxon>Dikarya</taxon>
        <taxon>Ascomycota</taxon>
        <taxon>Pezizomycotina</taxon>
        <taxon>Eurotiomycetes</taxon>
        <taxon>Eurotiomycetidae</taxon>
        <taxon>Eurotiales</taxon>
        <taxon>Aspergillaceae</taxon>
        <taxon>Aspergillus</taxon>
    </lineage>
</organism>
<dbReference type="Pfam" id="PF00668">
    <property type="entry name" value="Condensation"/>
    <property type="match status" value="4"/>
</dbReference>
<evidence type="ECO:0000256" key="1">
    <source>
        <dbReference type="ARBA" id="ARBA00022450"/>
    </source>
</evidence>
<dbReference type="InterPro" id="IPR036736">
    <property type="entry name" value="ACP-like_sf"/>
</dbReference>
<dbReference type="PANTHER" id="PTHR45527:SF3">
    <property type="entry name" value="SIDEROPHORE SYNTHETASE (EUROFUNG)"/>
    <property type="match status" value="1"/>
</dbReference>
<dbReference type="InterPro" id="IPR010071">
    <property type="entry name" value="AA_adenyl_dom"/>
</dbReference>
<dbReference type="RefSeq" id="XP_022393119.1">
    <property type="nucleotide sequence ID" value="XM_022530645.1"/>
</dbReference>
<sequence>MVPDMEQPLQSSWQEFSAEGLTPNDSFRIDVAWDSDLQDFLQSVQDQLPHASISRMQHISMALPRSLRARTLDLQTKDGSTGLHHRALLVDCTLHADELQLSFLIDSAAVDPQLIYHVCWQYENILRRLLSAGSDRGQRLSEFRVVNMHDLREIWRWNAAVPERVDGLIHDIFAGVVRAQPESPAICAHDGELTYGELDRLSTHLAHFLMKYDVKDTIVPLHLEKSMWTPVAQMGVMKAGAASVVLDVSQPIERLRTIVHQVNPRLILTSAENETVTRHLSTKHVMVVGKAAFTQLPQAEAEFELPTVAPSARLYIVFTSGSTGVPKGAIITHSNFASAIRHQQKCLQFRAGQRVFDFASYAFDVAWSNFLHTITAGGCLCIPSDQERKQDIPAALWKYGAEYAHLTPSVTWFAAEDLPDSIQCLQFSGEELKASLVQTFHKRAAIINTYGPAECSVTSTIQAVDTSMVDRNPPIGHGLGSCTWVVSLDGTQLVPIGTVGELWIEGPIVGGGYLNDPKKTEAAFIEDPGWLLRRGFTTTQAGRRGRLYRTGDLVRYNRHDGSLSFVGRKDSQVKIRGQRVELADVEHHLRNCLPFELQKKLQVIAEVIVPQGSTNPALVALVSSLDDTIHSDVATLVRKAAGVWDEKLAESVPTYMIPSAYIPIERFPMTATGKTDRRRLREAASKMFWEHAIENGGTERIQPTSKEEQDMLEVWSEVLNIPPNKISTDAAFTRLGGDSITAMQVVSRCRERKLHVTVADVLKLRTIQALAAQRTARSPTTAIVASEDDAEGRPWPLSPMQQLFFDAHPAGLNHYTQSFLLRITRPVNFHALREALTIIVQRHGMLRVRFQRCRDTQAWEQVVVRAEDNAFVVVEHPASPASGLESVVQTRQASLDLQQGPVFAADLFCGNGEEDASLLLSAHHVVIDLVSWRVIWHELETCLSRGPAKLPPPPLSFQTWCRLQRTEGQMLDPTAVLPYPVEAAQMAYWALDPGDNRFAESDLYEHTIDAETTALLLGHSNRSLRTETLDILVGALVHSFRQAFPDRTAPVVFLEGHGREPLMGTDVDLAETVGWFTTLHPVPVSGSRSDSLVDSIRQAKDTRARAPGKGRPYIACRYHSAAGRQAFAHHQPVELLLNYRGVFQQLESAGTLLQREDRPDRMVAIREFGDDYQRMALVEINIVVEAGRARISTTTHRRMRHRGRLHRWIQHLFPDALQVASQDLLANSPSPTLSDFPLLSISYAGLEALLTGQLAGRGITIEAVRDIYPCTPVQQGILLSEKKGAASYRNSWVWRCSSGLGPSPTVSLERLIVAWKTAVRKHSIFATVFASHPDTGRDIQVLLEVQSDRLPSPDGEVACRLDMSHALIDAASIPVLMRDLATVYAGGRWGNRPDPPAFSNVVSHVEGSLSSSKRLTYWQAHLEGAQQCELLGDLLPVHAHRANSCELYGLIPLPQATTAAISSYCRKHDVTRAVFLEVAWALVLAQFTGMKEVCFGYVCSGRDTPVEGVEAIVGPLISMLVARIDLSVPQLTDVLHAVGEQSIEHLNHQHTSLAEIQHAMGRRGALFNTAITVREAHRYGSDNGLQLEEIREEDPHEFDLLLSATLDGVKTDISIQYRGDYMSVGLASMIAEALESAIVYLVGCPNADGSKRSVYDSYFEHISGDIDERSAISHWNSRFAGLDGVTFPPLPSPSYQPRVGAAVQHMVHDITWPGSYMAVSLVRAAWASVQAAHTNSDDICFGTLSCEGPPTSPDMATAPPMRVMLGRDEKVVDLLERLHTESTHNVDLNVLRIQRLGEGAARACRFQTLLAIITPGREMVHDDKPVGESEQNLLPSRPLALTIQCILGQSDVQLRANFDPKVLHHHLAAKMLRQFECALRWLSTPAHVGCEIRDVETASEQDLRMIWAWNRVVPKCRNLLVHDLFARVVQRQPDAPAISAWDGELTYQALDDLSTRLALHLIALGVRPGRTIPIYMEKSMWVPVAQLAVMKAGGASVLLDSTQPFERARSIASQVQSNVVISSPANRLSVSSLNSPNLLILDWSLVIALPYMGSGVSLPRTAAPSDLLYVVFTSGSTGVPKGAMITHESFASAAHYQQRALGYAPGVRVYDFVSYAFDVTWSNMLHSLTSGACLCIPSDEQRKNNLLGSLQASHATLVDLTPSILRLLQPQQLPQLRRVILSGESFSQASLGDWASHSGLLNTYGPAECSVKATMASVRGSSCENNIGCGEGLITWVVDANNPDKLAPLGAVGELWLEGPLVGQGYLGDVEKTAAAFVKDPPWLLRGGPGCAGRRGRLYRTGDMVRYECNGDSGTLTFIGRKDSQIKIRGQRVELGEIEHHVQNSLVKEGSTQAQVLADVVQPRDSAHPMLVAFVCITEGDKSTTLKLTAGLDDKLTDKLPAYMIPTAYIPVDHMPVGPTGKTDRRRLREMGATLTLEQLSELQPRRSSGRISNCRDTSSPTEALLLETWAVILEVNANHLSPHDHFLRVGGDSILAMRLVGEARERGMSLSVADIFRWPRLEDLARELDSRSKVLLQPTHKQVSVKSFSLLGGDVVPAEIQAQAASLCGIETAQVEDVFPCTPLQAGLLAETVRRPGDNVLREKWRLKKSVDVGRVRAAWQRVVRANPILRTRIVDLGQKGLFQVIVRDREGCETRQGASAQDFGLGTPLVLYDISDSCFSWRIHHALYDGWSMPLIFDALDRSYRSETIPATPPFQAFIKYVKNGSQIQAEEFWQDQFRDFNAQKFPVLPSPAYRPKCDGRLELDIDDVASNGEYTASTRIRLAWAILLSTITNSADASFGAIVSGRQANVPGIERMTGPTMATVPLRVAIDRSKAVRDLLQQVQLQAAEMMPFEQVGLQQIRRFSEDCSLGCQFQSLMVIQSRLEHDAKDALFESASVATAADDVDPFKLYAICLEFVLKPNSICLRADYDSTVVSPTQFRRLADRFKHIFIQLSLPRVQAQPLSLLDTSSLGDLEQIWRWNDTTLERCGETVHKIFSQVAAKQPDAPAVCSWDGNFTYSQVEEMSTRIAHELLRAGLPQSGQRIVPLIFEKSKWTSVCQIAVMKANATAVALDATLPDGRVQTVIDIAKPQIILASAAQEARARGLAPSTTRVIVVSDAQEPAFILPEDVYLPAVDPDTWLYVVFTSGSTGIPKGAIISHSNFTSALMHGQKALKFGPHTRAYDFVSYAFDVSWLNVLYTLCAGGCLCVPSQYEIQNEPREAIARRRANTAFITPTVGKLLHGADLQVINYGGENLPRDEIHYWKDRTQIIHSYGPSECTPISISHLLDPARSRVIIGKGLGVRTWIVEPEHGHSLAAIGDIGELWLEGPLVGQGYLYEPEKTAASFVEDPEWLVQGGPGFAGRQGRLYRTGDLVRYEEDGNLEFIGRKDAQIKIRGQRVELEEIGHHVFDAITETTVSQVVVDIVRLADSAEWALVAFIEPSNKGIVSGTPEARAYTQHLAASTKARLSATIPSYMIPNAYLLVDSIPNTTSGKVDRGKLRKAASSMVKEDLLQVNSIKRRAPETAAERKLHTLVAQVLSWDQESFGMDSNFIQLGGDSISAMRLASLAREQAISITVADILTKQRIADLLETDRETALENITEKPRFALLDVADPSAIVQDQVMPHVQSGHGKLVDVLPATDMQSTYLMDNLHEPRRSWFYSYIDFSQIPDKNHLVQSCEQVVAHCEIYRTAFVRSGDSFLQAVFDSWAPTIDIVDDVEFVEATFEKLVEEEVKTPAPLGAPLIRFTLLCGRNGIARLIFSKSHAIYDAISFSQTLQILAEVYNGSARESRPFSHYVHHIQSHRKDSYVYWRKTLQNSSMTRLPCTLTDSTKDGPPTVLERSIQMPTPPFGITQASLFTLACASALSCLTGSSDVIFGCVVSGRASVPAELQNVVGPCLNRLPVRVQFAPGQTKIERLATLQKQQAEGLAHETTGLTDIAKYCTDWPADTKEFGCWIQYQNVDEAPMLGVPGAVGRLVHKEMWHIPVAADFLEIFAIPSGDGTLTVRLIGGLGAGWVRNAFRL</sequence>
<dbReference type="SUPFAM" id="SSF47336">
    <property type="entry name" value="ACP-like"/>
    <property type="match status" value="3"/>
</dbReference>
<dbReference type="GO" id="GO:0005737">
    <property type="term" value="C:cytoplasm"/>
    <property type="evidence" value="ECO:0007669"/>
    <property type="project" value="TreeGrafter"/>
</dbReference>
<dbReference type="InterPro" id="IPR006162">
    <property type="entry name" value="Ppantetheine_attach_site"/>
</dbReference>
<keyword evidence="3" id="KW-0436">Ligase</keyword>
<evidence type="ECO:0000256" key="3">
    <source>
        <dbReference type="ARBA" id="ARBA00022598"/>
    </source>
</evidence>
<dbReference type="FunFam" id="3.30.559.30:FF:000003">
    <property type="entry name" value="Nonribosomal peptide synthase SidD"/>
    <property type="match status" value="1"/>
</dbReference>
<dbReference type="Gene3D" id="3.40.50.12780">
    <property type="entry name" value="N-terminal domain of ligase-like"/>
    <property type="match status" value="3"/>
</dbReference>
<dbReference type="Pfam" id="PF00501">
    <property type="entry name" value="AMP-binding"/>
    <property type="match status" value="3"/>
</dbReference>
<dbReference type="NCBIfam" id="TIGR01733">
    <property type="entry name" value="AA-adenyl-dom"/>
    <property type="match status" value="2"/>
</dbReference>
<dbReference type="InterPro" id="IPR000873">
    <property type="entry name" value="AMP-dep_synth/lig_dom"/>
</dbReference>
<keyword evidence="2" id="KW-0597">Phosphoprotein</keyword>
<dbReference type="InterPro" id="IPR009081">
    <property type="entry name" value="PP-bd_ACP"/>
</dbReference>
<dbReference type="EMBL" id="LYCR01000009">
    <property type="protein sequence ID" value="OGM49402.1"/>
    <property type="molecule type" value="Genomic_DNA"/>
</dbReference>
<dbReference type="GO" id="GO:0044550">
    <property type="term" value="P:secondary metabolite biosynthetic process"/>
    <property type="evidence" value="ECO:0007669"/>
    <property type="project" value="TreeGrafter"/>
</dbReference>
<comment type="caution">
    <text evidence="6">The sequence shown here is derived from an EMBL/GenBank/DDBJ whole genome shotgun (WGS) entry which is preliminary data.</text>
</comment>
<dbReference type="PROSITE" id="PS00455">
    <property type="entry name" value="AMP_BINDING"/>
    <property type="match status" value="3"/>
</dbReference>
<dbReference type="InterPro" id="IPR001242">
    <property type="entry name" value="Condensation_dom"/>
</dbReference>
<dbReference type="GO" id="GO:0031177">
    <property type="term" value="F:phosphopantetheine binding"/>
    <property type="evidence" value="ECO:0007669"/>
    <property type="project" value="InterPro"/>
</dbReference>
<dbReference type="FunFam" id="3.30.300.30:FF:000015">
    <property type="entry name" value="Nonribosomal peptide synthase SidD"/>
    <property type="match status" value="3"/>
</dbReference>
<dbReference type="STRING" id="109264.A0A1F8ACE6"/>
<dbReference type="Gene3D" id="3.30.300.30">
    <property type="match status" value="3"/>
</dbReference>
<reference evidence="6 7" key="1">
    <citation type="journal article" date="2016" name="Genome Biol. Evol.">
        <title>Draft genome sequence of an aflatoxigenic Aspergillus species, A. bombycis.</title>
        <authorList>
            <person name="Moore G.G."/>
            <person name="Mack B.M."/>
            <person name="Beltz S.B."/>
            <person name="Gilbert M.K."/>
        </authorList>
    </citation>
    <scope>NUCLEOTIDE SEQUENCE [LARGE SCALE GENOMIC DNA]</scope>
    <source>
        <strain evidence="7">NRRL 26010</strain>
    </source>
</reference>
<dbReference type="Gene3D" id="3.30.559.30">
    <property type="entry name" value="Nonribosomal peptide synthetase, condensation domain"/>
    <property type="match status" value="5"/>
</dbReference>
<dbReference type="SMART" id="SM00823">
    <property type="entry name" value="PKS_PP"/>
    <property type="match status" value="3"/>
</dbReference>
<evidence type="ECO:0000313" key="6">
    <source>
        <dbReference type="EMBL" id="OGM49402.1"/>
    </source>
</evidence>
<dbReference type="GO" id="GO:0016874">
    <property type="term" value="F:ligase activity"/>
    <property type="evidence" value="ECO:0007669"/>
    <property type="project" value="UniProtKB-KW"/>
</dbReference>
<dbReference type="InterPro" id="IPR042099">
    <property type="entry name" value="ANL_N_sf"/>
</dbReference>
<dbReference type="InterPro" id="IPR023213">
    <property type="entry name" value="CAT-like_dom_sf"/>
</dbReference>
<dbReference type="InterPro" id="IPR020845">
    <property type="entry name" value="AMP-binding_CS"/>
</dbReference>
<dbReference type="PANTHER" id="PTHR45527">
    <property type="entry name" value="NONRIBOSOMAL PEPTIDE SYNTHETASE"/>
    <property type="match status" value="1"/>
</dbReference>
<dbReference type="CDD" id="cd19545">
    <property type="entry name" value="FUM14_C_NRPS-like"/>
    <property type="match status" value="1"/>
</dbReference>
<comment type="similarity">
    <text evidence="4">Belongs to the NRP synthetase family.</text>
</comment>
<dbReference type="Pfam" id="PF00550">
    <property type="entry name" value="PP-binding"/>
    <property type="match status" value="3"/>
</dbReference>
<dbReference type="InterPro" id="IPR045851">
    <property type="entry name" value="AMP-bd_C_sf"/>
</dbReference>
<evidence type="ECO:0000313" key="7">
    <source>
        <dbReference type="Proteomes" id="UP000179179"/>
    </source>
</evidence>
<dbReference type="Gene3D" id="1.10.1200.10">
    <property type="entry name" value="ACP-like"/>
    <property type="match status" value="3"/>
</dbReference>
<gene>
    <name evidence="6" type="ORF">ABOM_003515</name>
</gene>
<protein>
    <recommendedName>
        <fullName evidence="5">Carrier domain-containing protein</fullName>
    </recommendedName>
</protein>
<dbReference type="CDD" id="cd05918">
    <property type="entry name" value="A_NRPS_SidN3_like"/>
    <property type="match status" value="3"/>
</dbReference>
<dbReference type="FunFam" id="3.30.559.30:FF:000002">
    <property type="entry name" value="Nonribosomal peptide synthase Pes1"/>
    <property type="match status" value="1"/>
</dbReference>
<dbReference type="CDD" id="cd19542">
    <property type="entry name" value="CT_NRPS-like"/>
    <property type="match status" value="2"/>
</dbReference>
<feature type="domain" description="Carrier" evidence="5">
    <location>
        <begin position="2457"/>
        <end position="2533"/>
    </location>
</feature>
<dbReference type="OrthoDB" id="416786at2759"/>
<feature type="domain" description="Carrier" evidence="5">
    <location>
        <begin position="702"/>
        <end position="778"/>
    </location>
</feature>
<proteinExistence type="inferred from homology"/>
<dbReference type="InterPro" id="IPR020806">
    <property type="entry name" value="PKS_PP-bd"/>
</dbReference>
<dbReference type="Gene3D" id="3.30.559.10">
    <property type="entry name" value="Chloramphenicol acetyltransferase-like domain"/>
    <property type="match status" value="5"/>
</dbReference>
<accession>A0A1F8ACE6</accession>
<evidence type="ECO:0000256" key="2">
    <source>
        <dbReference type="ARBA" id="ARBA00022553"/>
    </source>
</evidence>
<dbReference type="CDD" id="cd19534">
    <property type="entry name" value="E_NRPS"/>
    <property type="match status" value="1"/>
</dbReference>
<dbReference type="SUPFAM" id="SSF52777">
    <property type="entry name" value="CoA-dependent acyltransferases"/>
    <property type="match status" value="9"/>
</dbReference>
<evidence type="ECO:0000256" key="4">
    <source>
        <dbReference type="ARBA" id="ARBA00029454"/>
    </source>
</evidence>
<dbReference type="GeneID" id="34446905"/>
<dbReference type="SUPFAM" id="SSF56801">
    <property type="entry name" value="Acetyl-CoA synthetase-like"/>
    <property type="match status" value="3"/>
</dbReference>
<keyword evidence="7" id="KW-1185">Reference proteome</keyword>